<proteinExistence type="inferred from homology"/>
<comment type="similarity">
    <text evidence="1">Belongs to the methyltransferase superfamily. Type-7 methyltransferase family. SABATH subfamily.</text>
</comment>
<feature type="region of interest" description="Disordered" evidence="4">
    <location>
        <begin position="60"/>
        <end position="102"/>
    </location>
</feature>
<dbReference type="Pfam" id="PF03492">
    <property type="entry name" value="Methyltransf_7"/>
    <property type="match status" value="1"/>
</dbReference>
<comment type="caution">
    <text evidence="5">The sequence shown here is derived from an EMBL/GenBank/DDBJ whole genome shotgun (WGS) entry which is preliminary data.</text>
</comment>
<reference evidence="5" key="2">
    <citation type="submission" date="2021-12" db="EMBL/GenBank/DDBJ databases">
        <title>Resequencing data analysis of finger millet.</title>
        <authorList>
            <person name="Hatakeyama M."/>
            <person name="Aluri S."/>
            <person name="Balachadran M.T."/>
            <person name="Sivarajan S.R."/>
            <person name="Poveda L."/>
            <person name="Shimizu-Inatsugi R."/>
            <person name="Schlapbach R."/>
            <person name="Sreeman S.M."/>
            <person name="Shimizu K.K."/>
        </authorList>
    </citation>
    <scope>NUCLEOTIDE SEQUENCE</scope>
</reference>
<dbReference type="InterPro" id="IPR029063">
    <property type="entry name" value="SAM-dependent_MTases_sf"/>
</dbReference>
<protein>
    <submittedName>
        <fullName evidence="5">Uncharacterized protein</fullName>
    </submittedName>
</protein>
<dbReference type="InterPro" id="IPR005299">
    <property type="entry name" value="MeTrfase_7"/>
</dbReference>
<dbReference type="EMBL" id="BQKI01000079">
    <property type="protein sequence ID" value="GJN26118.1"/>
    <property type="molecule type" value="Genomic_DNA"/>
</dbReference>
<feature type="compositionally biased region" description="Low complexity" evidence="4">
    <location>
        <begin position="84"/>
        <end position="98"/>
    </location>
</feature>
<dbReference type="Gene3D" id="3.40.50.150">
    <property type="entry name" value="Vaccinia Virus protein VP39"/>
    <property type="match status" value="1"/>
</dbReference>
<evidence type="ECO:0000256" key="4">
    <source>
        <dbReference type="SAM" id="MobiDB-lite"/>
    </source>
</evidence>
<accession>A0AAV5ETJ8</accession>
<name>A0AAV5ETJ8_ELECO</name>
<reference evidence="5" key="1">
    <citation type="journal article" date="2018" name="DNA Res.">
        <title>Multiple hybrid de novo genome assembly of finger millet, an orphan allotetraploid crop.</title>
        <authorList>
            <person name="Hatakeyama M."/>
            <person name="Aluri S."/>
            <person name="Balachadran M.T."/>
            <person name="Sivarajan S.R."/>
            <person name="Patrignani A."/>
            <person name="Gruter S."/>
            <person name="Poveda L."/>
            <person name="Shimizu-Inatsugi R."/>
            <person name="Baeten J."/>
            <person name="Francoijs K.J."/>
            <person name="Nataraja K.N."/>
            <person name="Reddy Y.A.N."/>
            <person name="Phadnis S."/>
            <person name="Ravikumar R.L."/>
            <person name="Schlapbach R."/>
            <person name="Sreeman S.M."/>
            <person name="Shimizu K.K."/>
        </authorList>
    </citation>
    <scope>NUCLEOTIDE SEQUENCE</scope>
</reference>
<evidence type="ECO:0000256" key="1">
    <source>
        <dbReference type="ARBA" id="ARBA00008908"/>
    </source>
</evidence>
<evidence type="ECO:0000313" key="6">
    <source>
        <dbReference type="Proteomes" id="UP001054889"/>
    </source>
</evidence>
<sequence length="663" mass="72060">MGSIAAMETVVAAAEDVKPVDFFDIDSFNLDDFDFDLAADEFCDAYAAFVADAGNKSGAEPATPGGWLAGSGIDDGYTGGGGESSESSSSPDSGVTDGPLAAEEGSMSMSAYVCELERFLLENDDIIDEAPPACPVGGEEGAVEELISVDDYFGDLMVTFDDDGGVVADADAAGTTGNADDDGKSLAAREDDQPASRKRARHKIRATTMMTCSWAELEVMRRHLAPSQVLPALWPPAAAPALCCFPAKFPSSSSSSRCQVFAHLVVEMVVVVTAEESHTVALAQQLDLKNVLCMEAGQGNASYVNNSQAQSRTFEKTAHVLKETLDKLLLLPCRPNRLLTAADLGCSCGHNTLVVADLIVQHMTDLYRSRNHPPPEFFFYFNDLPNNDFNTLFRMLPDDYHSTDDEAAKETHKRRYFGAGVPGSFHERLFPERFIDMFSSTFSLHWLSQVPSDVTDKRSAAAYNKGKVFVHGASEATGVAYKRQFQSDLARFLRCRAAELKPGGAMFLVCLGRPSFTAPTDQGAVKYLFGAMFEDSWNDLVSEGLMDGEKMDSFNVPVYAPTLEEFREVVDTDGSFRINRLELVMGSPPVVDHANDPVAVGRAVANNERSILGALVDAHVGKALGDDLFHRLQRQAEERAHELMAEMRFPHVVCSLSFKSDMN</sequence>
<keyword evidence="2" id="KW-0479">Metal-binding</keyword>
<dbReference type="SUPFAM" id="SSF53335">
    <property type="entry name" value="S-adenosyl-L-methionine-dependent methyltransferases"/>
    <property type="match status" value="1"/>
</dbReference>
<keyword evidence="6" id="KW-1185">Reference proteome</keyword>
<evidence type="ECO:0000256" key="3">
    <source>
        <dbReference type="ARBA" id="ARBA00022842"/>
    </source>
</evidence>
<dbReference type="GO" id="GO:0008168">
    <property type="term" value="F:methyltransferase activity"/>
    <property type="evidence" value="ECO:0007669"/>
    <property type="project" value="InterPro"/>
</dbReference>
<dbReference type="Proteomes" id="UP001054889">
    <property type="component" value="Unassembled WGS sequence"/>
</dbReference>
<keyword evidence="3" id="KW-0460">Magnesium</keyword>
<organism evidence="5 6">
    <name type="scientific">Eleusine coracana subsp. coracana</name>
    <dbReference type="NCBI Taxonomy" id="191504"/>
    <lineage>
        <taxon>Eukaryota</taxon>
        <taxon>Viridiplantae</taxon>
        <taxon>Streptophyta</taxon>
        <taxon>Embryophyta</taxon>
        <taxon>Tracheophyta</taxon>
        <taxon>Spermatophyta</taxon>
        <taxon>Magnoliopsida</taxon>
        <taxon>Liliopsida</taxon>
        <taxon>Poales</taxon>
        <taxon>Poaceae</taxon>
        <taxon>PACMAD clade</taxon>
        <taxon>Chloridoideae</taxon>
        <taxon>Cynodonteae</taxon>
        <taxon>Eleusininae</taxon>
        <taxon>Eleusine</taxon>
    </lineage>
</organism>
<dbReference type="AlphaFoldDB" id="A0AAV5ETJ8"/>
<gene>
    <name evidence="5" type="primary">gb14021</name>
    <name evidence="5" type="ORF">PR202_gb14021</name>
</gene>
<feature type="region of interest" description="Disordered" evidence="4">
    <location>
        <begin position="171"/>
        <end position="201"/>
    </location>
</feature>
<dbReference type="Gene3D" id="1.10.1200.270">
    <property type="entry name" value="Methyltransferase, alpha-helical capping domain"/>
    <property type="match status" value="1"/>
</dbReference>
<dbReference type="GO" id="GO:0046872">
    <property type="term" value="F:metal ion binding"/>
    <property type="evidence" value="ECO:0007669"/>
    <property type="project" value="UniProtKB-KW"/>
</dbReference>
<dbReference type="PANTHER" id="PTHR31009">
    <property type="entry name" value="S-ADENOSYL-L-METHIONINE:CARBOXYL METHYLTRANSFERASE FAMILY PROTEIN"/>
    <property type="match status" value="1"/>
</dbReference>
<evidence type="ECO:0000313" key="5">
    <source>
        <dbReference type="EMBL" id="GJN26118.1"/>
    </source>
</evidence>
<dbReference type="InterPro" id="IPR042086">
    <property type="entry name" value="MeTrfase_capping"/>
</dbReference>
<evidence type="ECO:0000256" key="2">
    <source>
        <dbReference type="ARBA" id="ARBA00022723"/>
    </source>
</evidence>
<feature type="compositionally biased region" description="Basic and acidic residues" evidence="4">
    <location>
        <begin position="181"/>
        <end position="195"/>
    </location>
</feature>